<sequence>MTMDLWATLGQVGNQITDTATRFAVQEQKRQAVAFLGETEVAARTKLLELQDKHRENPDAFRNEWDGYRKGVIKGAPGPFAQQIDLMLQEEGNRGLGVVLSAKHSRDERLARQSTTALLKQSGDDVIGLAMAGRVGTPEYQEARQKHQTKLAAAVSSGLLAEDEAAIALEDLDGRAAGEHAMALITPTYAERGADATRKWIRGELLNPELRLRPAQRIALENRADAHIAQMERGRKADLTEARVAARELGTSLTAGLDVPPETVEEVATRLTAAGGAREAAALRATHVRAGLLADLRSLPLDQLVERAGKITASMGVGLADRIIGAEWSPTGPDKNPNSTAAGPGQFRNSTWVSTLRKHAPELAAGKTDEQVLALRDSGTKEERLSLHRRMTDAYASDNRAALAANGLPTDDGSVYLAHFLGAGGASTVLKAPEEQPMEMLVGPDVIKANPFLKDMTAGDVRDWAAEKVSAVPALDPRLFSGVAKLAGERAHAQWSEVETGLNQGIQPTRAVVETIMKGATLAKDYPLLERIATRLDRASTVERLGPATPAQQQAAVDALQQRERAQGLGPEDAGMLIALDKLLDSTREGLKRDPLGLAVERRVVPALPPVPWGDTAGAVQSLIARQRAAVITEEHYGVGTQSVIPPNELPALKAAWDQGDAKTRAGLVGTLARSLDGQHLTATLEKVAGDNPVFAAAGMIYRQNPELGTSIIRGQSHIEADKKMLPPDKDVRGEVADFLGTAASSMPQARSAIERAALARYADLSAAAQDFSGAMDSTRMIQALRDVTGGVVEWGGSAWSVTNRKIIPPVPGMDHSGFSKLIDTLTDDDLAGALTGGGTPIKAADFKRLASLHDAGPGRYMVEIGGGFARGADGQPFVLDLGRKVAQ</sequence>
<name>A0A560BNH7_AZOBR</name>
<dbReference type="EMBL" id="VITF01000001">
    <property type="protein sequence ID" value="TWA74174.1"/>
    <property type="molecule type" value="Genomic_DNA"/>
</dbReference>
<gene>
    <name evidence="1" type="ORF">FBZ82_101189</name>
</gene>
<comment type="caution">
    <text evidence="1">The sequence shown here is derived from an EMBL/GenBank/DDBJ whole genome shotgun (WGS) entry which is preliminary data.</text>
</comment>
<organism evidence="1 2">
    <name type="scientific">Azospirillum brasilense</name>
    <dbReference type="NCBI Taxonomy" id="192"/>
    <lineage>
        <taxon>Bacteria</taxon>
        <taxon>Pseudomonadati</taxon>
        <taxon>Pseudomonadota</taxon>
        <taxon>Alphaproteobacteria</taxon>
        <taxon>Rhodospirillales</taxon>
        <taxon>Azospirillaceae</taxon>
        <taxon>Azospirillum</taxon>
    </lineage>
</organism>
<proteinExistence type="predicted"/>
<protein>
    <submittedName>
        <fullName evidence="1">Uncharacterized protein</fullName>
    </submittedName>
</protein>
<reference evidence="1 2" key="1">
    <citation type="submission" date="2019-06" db="EMBL/GenBank/DDBJ databases">
        <title>Genomic Encyclopedia of Type Strains, Phase IV (KMG-V): Genome sequencing to study the core and pangenomes of soil and plant-associated prokaryotes.</title>
        <authorList>
            <person name="Whitman W."/>
        </authorList>
    </citation>
    <scope>NUCLEOTIDE SEQUENCE [LARGE SCALE GENOMIC DNA]</scope>
    <source>
        <strain evidence="1 2">BR 11796</strain>
    </source>
</reference>
<dbReference type="RefSeq" id="WP_145671835.1">
    <property type="nucleotide sequence ID" value="NZ_VITF01000001.1"/>
</dbReference>
<dbReference type="AlphaFoldDB" id="A0A560BNH7"/>
<dbReference type="Proteomes" id="UP000316083">
    <property type="component" value="Unassembled WGS sequence"/>
</dbReference>
<accession>A0A560BNH7</accession>
<evidence type="ECO:0000313" key="1">
    <source>
        <dbReference type="EMBL" id="TWA74174.1"/>
    </source>
</evidence>
<dbReference type="Gene3D" id="1.10.530.10">
    <property type="match status" value="1"/>
</dbReference>
<evidence type="ECO:0000313" key="2">
    <source>
        <dbReference type="Proteomes" id="UP000316083"/>
    </source>
</evidence>